<sequence length="214" mass="25387">MSEEERIYEILSTIRNIEESKQPVSVYFDQNSVPFSRAQYYRYRRILKKHGKEGLRDERKNGNYTKLTERIKDYVIAIVKEKRSISSSQLQINILNQFNVQISLSSLNNFRASTSLTRLLTREEENYKRQKSGGGEILTSLSFFTHIVELYTRTITEQVNAVRQSPLFEQNKDIERDNPDIRLHGKFTREYNQLESVRENRFKSIDDKITDKDF</sequence>
<organism evidence="1">
    <name type="scientific">Candidatus Methanogaster sp. ANME-2c ERB4</name>
    <dbReference type="NCBI Taxonomy" id="2759911"/>
    <lineage>
        <taxon>Archaea</taxon>
        <taxon>Methanobacteriati</taxon>
        <taxon>Methanobacteriota</taxon>
        <taxon>Stenosarchaea group</taxon>
        <taxon>Methanomicrobia</taxon>
        <taxon>Methanosarcinales</taxon>
        <taxon>ANME-2 cluster</taxon>
        <taxon>Candidatus Methanogasteraceae</taxon>
        <taxon>Candidatus Methanogaster</taxon>
    </lineage>
</organism>
<proteinExistence type="predicted"/>
<dbReference type="EMBL" id="MT631185">
    <property type="protein sequence ID" value="QNO46348.1"/>
    <property type="molecule type" value="Genomic_DNA"/>
</dbReference>
<protein>
    <submittedName>
        <fullName evidence="1">Uncharacterized protein</fullName>
    </submittedName>
</protein>
<accession>A0A7G9YEB4</accession>
<reference evidence="1" key="1">
    <citation type="submission" date="2020-06" db="EMBL/GenBank/DDBJ databases">
        <title>Unique genomic features of the anaerobic methanotrophic archaea.</title>
        <authorList>
            <person name="Chadwick G.L."/>
            <person name="Skennerton C.T."/>
            <person name="Laso-Perez R."/>
            <person name="Leu A.O."/>
            <person name="Speth D.R."/>
            <person name="Yu H."/>
            <person name="Morgan-Lang C."/>
            <person name="Hatzenpichler R."/>
            <person name="Goudeau D."/>
            <person name="Malmstrom R."/>
            <person name="Brazelton W.J."/>
            <person name="Woyke T."/>
            <person name="Hallam S.J."/>
            <person name="Tyson G.W."/>
            <person name="Wegener G."/>
            <person name="Boetius A."/>
            <person name="Orphan V."/>
        </authorList>
    </citation>
    <scope>NUCLEOTIDE SEQUENCE</scope>
</reference>
<dbReference type="AlphaFoldDB" id="A0A7G9YEB4"/>
<name>A0A7G9YEB4_9EURY</name>
<evidence type="ECO:0000313" key="1">
    <source>
        <dbReference type="EMBL" id="QNO46348.1"/>
    </source>
</evidence>
<gene>
    <name evidence="1" type="ORF">PABHDKJJ_00053</name>
</gene>